<dbReference type="InterPro" id="IPR036852">
    <property type="entry name" value="Peptidase_S8/S53_dom_sf"/>
</dbReference>
<keyword evidence="3 8" id="KW-0479">Metal-binding</keyword>
<dbReference type="Pfam" id="PF09286">
    <property type="entry name" value="Pro-kuma_activ"/>
    <property type="match status" value="1"/>
</dbReference>
<organism evidence="11 12">
    <name type="scientific">Septoria linicola</name>
    <dbReference type="NCBI Taxonomy" id="215465"/>
    <lineage>
        <taxon>Eukaryota</taxon>
        <taxon>Fungi</taxon>
        <taxon>Dikarya</taxon>
        <taxon>Ascomycota</taxon>
        <taxon>Pezizomycotina</taxon>
        <taxon>Dothideomycetes</taxon>
        <taxon>Dothideomycetidae</taxon>
        <taxon>Mycosphaerellales</taxon>
        <taxon>Mycosphaerellaceae</taxon>
        <taxon>Septoria</taxon>
    </lineage>
</organism>
<dbReference type="CDD" id="cd11377">
    <property type="entry name" value="Pro-peptidase_S53"/>
    <property type="match status" value="1"/>
</dbReference>
<dbReference type="InterPro" id="IPR015366">
    <property type="entry name" value="S53_propep"/>
</dbReference>
<sequence length="579" mass="63563">MRSSLFLSLSAAIAVLAAVHPSRSDYVVKSSHFVPPGWERMSKASAEHNIDLRIGIKQSSFHELERHLYEVSDPDHARYGQHLSAEDVQALVAPAQHSLDSVEEWLEGHGIYTEHVEYSPSRDWATLTLPVSKVEQLLDAEYHIYRNSKGEEVVRTVGYSLPKHLHEHIDTIQPTNHFSAPRSTESMNPCASTLDERCLAGNVHSRRSYTDICAVCNETAGITSKCLRTLYETINYKPRSGKKNSAGSVSYFGQDQYLASERPDADRNYGFSRQTIGNITELSPFGVNTALQILGAFAAPARLKVYLTGGPPPPFQPDTATPENTNEPYLTWLNYIAKQKKVLYVITQSYGDHEQTVPRDYATRVCQEYAQLGARGATVVALSGFFGNTTSFRPFYPASCPYVLTVEGTQKFNPEVVLEGIVTEGDPTNYTSGSGFSDHFARPSYQDHAVSKSLAKLGKRNSGLYNRKGRAFPDVAAHGTTFNYIRNGISDTTQGAEVPMLTVAGVLTQVNDAILAAGKRPVGFLNPLLYKTKGCGFTDITKGSSTDCDTDGFPAGKGWDVASGWGTPNFEAIRKHLGV</sequence>
<dbReference type="GO" id="GO:0004252">
    <property type="term" value="F:serine-type endopeptidase activity"/>
    <property type="evidence" value="ECO:0007669"/>
    <property type="project" value="InterPro"/>
</dbReference>
<evidence type="ECO:0000256" key="7">
    <source>
        <dbReference type="ARBA" id="ARBA00023145"/>
    </source>
</evidence>
<feature type="chain" id="PRO_5040161194" evidence="9">
    <location>
        <begin position="25"/>
        <end position="579"/>
    </location>
</feature>
<evidence type="ECO:0000256" key="1">
    <source>
        <dbReference type="ARBA" id="ARBA00004239"/>
    </source>
</evidence>
<evidence type="ECO:0000313" key="12">
    <source>
        <dbReference type="Proteomes" id="UP001056384"/>
    </source>
</evidence>
<feature type="binding site" evidence="8">
    <location>
        <position position="558"/>
    </location>
    <ligand>
        <name>Ca(2+)</name>
        <dbReference type="ChEBI" id="CHEBI:29108"/>
    </ligand>
</feature>
<dbReference type="GO" id="GO:0046872">
    <property type="term" value="F:metal ion binding"/>
    <property type="evidence" value="ECO:0007669"/>
    <property type="project" value="UniProtKB-UniRule"/>
</dbReference>
<keyword evidence="4" id="KW-0378">Hydrolase</keyword>
<dbReference type="AlphaFoldDB" id="A0A9Q9EFH3"/>
<keyword evidence="9" id="KW-0732">Signal</keyword>
<dbReference type="Gene3D" id="3.40.50.200">
    <property type="entry name" value="Peptidase S8/S53 domain"/>
    <property type="match status" value="1"/>
</dbReference>
<dbReference type="Proteomes" id="UP001056384">
    <property type="component" value="Chromosome 2"/>
</dbReference>
<protein>
    <submittedName>
        <fullName evidence="11">Peptidase S53, activation domain, Sedolisin domain, peptidase S8/S53 domain superfamily</fullName>
    </submittedName>
</protein>
<dbReference type="CDD" id="cd04056">
    <property type="entry name" value="Peptidases_S53"/>
    <property type="match status" value="1"/>
</dbReference>
<evidence type="ECO:0000259" key="10">
    <source>
        <dbReference type="PROSITE" id="PS51695"/>
    </source>
</evidence>
<feature type="signal peptide" evidence="9">
    <location>
        <begin position="1"/>
        <end position="24"/>
    </location>
</feature>
<comment type="subcellular location">
    <subcellularLocation>
        <location evidence="1">Secreted</location>
        <location evidence="1">Extracellular space</location>
    </subcellularLocation>
</comment>
<dbReference type="PANTHER" id="PTHR14218">
    <property type="entry name" value="PROTEASE S8 TRIPEPTIDYL PEPTIDASE I CLN2"/>
    <property type="match status" value="1"/>
</dbReference>
<evidence type="ECO:0000256" key="5">
    <source>
        <dbReference type="ARBA" id="ARBA00022825"/>
    </source>
</evidence>
<dbReference type="GO" id="GO:0008240">
    <property type="term" value="F:tripeptidyl-peptidase activity"/>
    <property type="evidence" value="ECO:0007669"/>
    <property type="project" value="TreeGrafter"/>
</dbReference>
<evidence type="ECO:0000256" key="9">
    <source>
        <dbReference type="SAM" id="SignalP"/>
    </source>
</evidence>
<gene>
    <name evidence="11" type="ORF">Slin15195_G022790</name>
</gene>
<name>A0A9Q9EFH3_9PEZI</name>
<feature type="binding site" evidence="8">
    <location>
        <position position="540"/>
    </location>
    <ligand>
        <name>Ca(2+)</name>
        <dbReference type="ChEBI" id="CHEBI:29108"/>
    </ligand>
</feature>
<dbReference type="PROSITE" id="PS51695">
    <property type="entry name" value="SEDOLISIN"/>
    <property type="match status" value="1"/>
</dbReference>
<feature type="binding site" evidence="8">
    <location>
        <position position="539"/>
    </location>
    <ligand>
        <name>Ca(2+)</name>
        <dbReference type="ChEBI" id="CHEBI:29108"/>
    </ligand>
</feature>
<dbReference type="InterPro" id="IPR030400">
    <property type="entry name" value="Sedolisin_dom"/>
</dbReference>
<proteinExistence type="predicted"/>
<dbReference type="GO" id="GO:0006508">
    <property type="term" value="P:proteolysis"/>
    <property type="evidence" value="ECO:0007669"/>
    <property type="project" value="UniProtKB-KW"/>
</dbReference>
<keyword evidence="6 8" id="KW-0106">Calcium</keyword>
<evidence type="ECO:0000256" key="4">
    <source>
        <dbReference type="ARBA" id="ARBA00022801"/>
    </source>
</evidence>
<accession>A0A9Q9EFH3</accession>
<dbReference type="PANTHER" id="PTHR14218:SF39">
    <property type="entry name" value="PEPTIDASE S53 DOMAIN-CONTAINING PROTEIN"/>
    <property type="match status" value="1"/>
</dbReference>
<dbReference type="GO" id="GO:0005576">
    <property type="term" value="C:extracellular region"/>
    <property type="evidence" value="ECO:0007669"/>
    <property type="project" value="UniProtKB-SubCell"/>
</dbReference>
<keyword evidence="2" id="KW-0645">Protease</keyword>
<feature type="binding site" evidence="8">
    <location>
        <position position="560"/>
    </location>
    <ligand>
        <name>Ca(2+)</name>
        <dbReference type="ChEBI" id="CHEBI:29108"/>
    </ligand>
</feature>
<evidence type="ECO:0000256" key="3">
    <source>
        <dbReference type="ARBA" id="ARBA00022723"/>
    </source>
</evidence>
<dbReference type="InterPro" id="IPR050819">
    <property type="entry name" value="Tripeptidyl-peptidase_I"/>
</dbReference>
<evidence type="ECO:0000256" key="2">
    <source>
        <dbReference type="ARBA" id="ARBA00022670"/>
    </source>
</evidence>
<dbReference type="SUPFAM" id="SSF54897">
    <property type="entry name" value="Protease propeptides/inhibitors"/>
    <property type="match status" value="1"/>
</dbReference>
<feature type="domain" description="Peptidase S53" evidence="10">
    <location>
        <begin position="221"/>
        <end position="579"/>
    </location>
</feature>
<keyword evidence="5" id="KW-0720">Serine protease</keyword>
<dbReference type="EMBL" id="CP099419">
    <property type="protein sequence ID" value="USW48960.1"/>
    <property type="molecule type" value="Genomic_DNA"/>
</dbReference>
<evidence type="ECO:0000256" key="6">
    <source>
        <dbReference type="ARBA" id="ARBA00022837"/>
    </source>
</evidence>
<reference evidence="11" key="1">
    <citation type="submission" date="2022-06" db="EMBL/GenBank/DDBJ databases">
        <title>Complete genome sequences of two strains of the flax pathogen Septoria linicola.</title>
        <authorList>
            <person name="Lapalu N."/>
            <person name="Simon A."/>
            <person name="Demenou B."/>
            <person name="Paumier D."/>
            <person name="Guillot M.-P."/>
            <person name="Gout L."/>
            <person name="Valade R."/>
        </authorList>
    </citation>
    <scope>NUCLEOTIDE SEQUENCE</scope>
    <source>
        <strain evidence="11">SE15195</strain>
    </source>
</reference>
<keyword evidence="7" id="KW-0865">Zymogen</keyword>
<dbReference type="SMART" id="SM00944">
    <property type="entry name" value="Pro-kuma_activ"/>
    <property type="match status" value="1"/>
</dbReference>
<evidence type="ECO:0000313" key="11">
    <source>
        <dbReference type="EMBL" id="USW48960.1"/>
    </source>
</evidence>
<evidence type="ECO:0000256" key="8">
    <source>
        <dbReference type="PROSITE-ProRule" id="PRU01032"/>
    </source>
</evidence>
<keyword evidence="12" id="KW-1185">Reference proteome</keyword>
<comment type="cofactor">
    <cofactor evidence="8">
        <name>Ca(2+)</name>
        <dbReference type="ChEBI" id="CHEBI:29108"/>
    </cofactor>
    <text evidence="8">Binds 1 Ca(2+) ion per subunit.</text>
</comment>
<dbReference type="SUPFAM" id="SSF52743">
    <property type="entry name" value="Subtilisin-like"/>
    <property type="match status" value="1"/>
</dbReference>
<comment type="caution">
    <text evidence="8">Lacks conserved residue(s) required for the propagation of feature annotation.</text>
</comment>